<dbReference type="GO" id="GO:0003677">
    <property type="term" value="F:DNA binding"/>
    <property type="evidence" value="ECO:0007669"/>
    <property type="project" value="InterPro"/>
</dbReference>
<feature type="domain" description="HTH cro/C1-type" evidence="1">
    <location>
        <begin position="10"/>
        <end position="64"/>
    </location>
</feature>
<comment type="caution">
    <text evidence="2">The sequence shown here is derived from an EMBL/GenBank/DDBJ whole genome shotgun (WGS) entry which is preliminary data.</text>
</comment>
<reference evidence="2" key="1">
    <citation type="submission" date="2019-08" db="EMBL/GenBank/DDBJ databases">
        <authorList>
            <person name="Kucharzyk K."/>
            <person name="Murdoch R.W."/>
            <person name="Higgins S."/>
            <person name="Loffler F."/>
        </authorList>
    </citation>
    <scope>NUCLEOTIDE SEQUENCE</scope>
</reference>
<proteinExistence type="predicted"/>
<evidence type="ECO:0000259" key="1">
    <source>
        <dbReference type="PROSITE" id="PS50943"/>
    </source>
</evidence>
<sequence>MDEQFIRQRMTELRLKKGVSEYKMSTDMAKSKGYIQSISSGRSMPSISEFLYMCKYLGVTPGEFFDTEMSNPALIHEAVGIMKTMNDEDLKAVIALLSRFKSEHP</sequence>
<gene>
    <name evidence="2" type="ORF">SDC9_63947</name>
</gene>
<dbReference type="PROSITE" id="PS50943">
    <property type="entry name" value="HTH_CROC1"/>
    <property type="match status" value="1"/>
</dbReference>
<dbReference type="InterPro" id="IPR010982">
    <property type="entry name" value="Lambda_DNA-bd_dom_sf"/>
</dbReference>
<dbReference type="AlphaFoldDB" id="A0A644XP39"/>
<organism evidence="2">
    <name type="scientific">bioreactor metagenome</name>
    <dbReference type="NCBI Taxonomy" id="1076179"/>
    <lineage>
        <taxon>unclassified sequences</taxon>
        <taxon>metagenomes</taxon>
        <taxon>ecological metagenomes</taxon>
    </lineage>
</organism>
<name>A0A644XP39_9ZZZZ</name>
<dbReference type="InterPro" id="IPR001387">
    <property type="entry name" value="Cro/C1-type_HTH"/>
</dbReference>
<evidence type="ECO:0000313" key="2">
    <source>
        <dbReference type="EMBL" id="MPM17551.1"/>
    </source>
</evidence>
<dbReference type="SUPFAM" id="SSF47413">
    <property type="entry name" value="lambda repressor-like DNA-binding domains"/>
    <property type="match status" value="1"/>
</dbReference>
<dbReference type="Gene3D" id="1.10.260.40">
    <property type="entry name" value="lambda repressor-like DNA-binding domains"/>
    <property type="match status" value="1"/>
</dbReference>
<protein>
    <recommendedName>
        <fullName evidence="1">HTH cro/C1-type domain-containing protein</fullName>
    </recommendedName>
</protein>
<accession>A0A644XP39</accession>
<dbReference type="EMBL" id="VSSQ01002817">
    <property type="protein sequence ID" value="MPM17551.1"/>
    <property type="molecule type" value="Genomic_DNA"/>
</dbReference>
<dbReference type="CDD" id="cd00093">
    <property type="entry name" value="HTH_XRE"/>
    <property type="match status" value="1"/>
</dbReference>
<dbReference type="SMART" id="SM00530">
    <property type="entry name" value="HTH_XRE"/>
    <property type="match status" value="1"/>
</dbReference>